<reference evidence="3" key="1">
    <citation type="submission" date="2023-04" db="EMBL/GenBank/DDBJ databases">
        <title>Aspergillus oryzae NBRC 4228.</title>
        <authorList>
            <person name="Ichikawa N."/>
            <person name="Sato H."/>
            <person name="Tonouchi N."/>
        </authorList>
    </citation>
    <scope>NUCLEOTIDE SEQUENCE</scope>
    <source>
        <strain evidence="3">NBRC 4228</strain>
    </source>
</reference>
<evidence type="ECO:0000313" key="4">
    <source>
        <dbReference type="Proteomes" id="UP001165205"/>
    </source>
</evidence>
<evidence type="ECO:0000256" key="2">
    <source>
        <dbReference type="ARBA" id="ARBA00022840"/>
    </source>
</evidence>
<accession>A0AAN4YJT8</accession>
<dbReference type="GO" id="GO:0042626">
    <property type="term" value="F:ATPase-coupled transmembrane transporter activity"/>
    <property type="evidence" value="ECO:0007669"/>
    <property type="project" value="TreeGrafter"/>
</dbReference>
<dbReference type="Proteomes" id="UP001165205">
    <property type="component" value="Unassembled WGS sequence"/>
</dbReference>
<dbReference type="InterPro" id="IPR027417">
    <property type="entry name" value="P-loop_NTPase"/>
</dbReference>
<dbReference type="EMBL" id="BSYA01000074">
    <property type="protein sequence ID" value="GMG30738.1"/>
    <property type="molecule type" value="Genomic_DNA"/>
</dbReference>
<dbReference type="InterPro" id="IPR050173">
    <property type="entry name" value="ABC_transporter_C-like"/>
</dbReference>
<dbReference type="GO" id="GO:0005524">
    <property type="term" value="F:ATP binding"/>
    <property type="evidence" value="ECO:0007669"/>
    <property type="project" value="UniProtKB-KW"/>
</dbReference>
<dbReference type="PANTHER" id="PTHR24223">
    <property type="entry name" value="ATP-BINDING CASSETTE SUB-FAMILY C"/>
    <property type="match status" value="1"/>
</dbReference>
<dbReference type="GO" id="GO:0016020">
    <property type="term" value="C:membrane"/>
    <property type="evidence" value="ECO:0007669"/>
    <property type="project" value="TreeGrafter"/>
</dbReference>
<keyword evidence="1" id="KW-0547">Nucleotide-binding</keyword>
<name>A0AAN4YJT8_ASPOZ</name>
<dbReference type="AlphaFoldDB" id="A0AAN4YJT8"/>
<proteinExistence type="predicted"/>
<dbReference type="Gene3D" id="3.40.50.300">
    <property type="entry name" value="P-loop containing nucleotide triphosphate hydrolases"/>
    <property type="match status" value="1"/>
</dbReference>
<keyword evidence="2" id="KW-0067">ATP-binding</keyword>
<evidence type="ECO:0000313" key="3">
    <source>
        <dbReference type="EMBL" id="GMG30738.1"/>
    </source>
</evidence>
<comment type="caution">
    <text evidence="3">The sequence shown here is derived from an EMBL/GenBank/DDBJ whole genome shotgun (WGS) entry which is preliminary data.</text>
</comment>
<dbReference type="SUPFAM" id="SSF52540">
    <property type="entry name" value="P-loop containing nucleoside triphosphate hydrolases"/>
    <property type="match status" value="1"/>
</dbReference>
<gene>
    <name evidence="3" type="ORF">Aory04_000675500</name>
</gene>
<organism evidence="3 4">
    <name type="scientific">Aspergillus oryzae</name>
    <name type="common">Yellow koji mold</name>
    <dbReference type="NCBI Taxonomy" id="5062"/>
    <lineage>
        <taxon>Eukaryota</taxon>
        <taxon>Fungi</taxon>
        <taxon>Dikarya</taxon>
        <taxon>Ascomycota</taxon>
        <taxon>Pezizomycotina</taxon>
        <taxon>Eurotiomycetes</taxon>
        <taxon>Eurotiomycetidae</taxon>
        <taxon>Eurotiales</taxon>
        <taxon>Aspergillaceae</taxon>
        <taxon>Aspergillus</taxon>
        <taxon>Aspergillus subgen. Circumdati</taxon>
    </lineage>
</organism>
<evidence type="ECO:0000256" key="1">
    <source>
        <dbReference type="ARBA" id="ARBA00022741"/>
    </source>
</evidence>
<protein>
    <submittedName>
        <fullName evidence="3">Unnamed protein product</fullName>
    </submittedName>
</protein>
<sequence length="153" mass="16556">MPLLPGSVRFNLTPNSDIDGATSRQPDDIMISALTAVGLWENIQEKGGLDIVESDLSLSSGQQQLFSFARALVQKTLVETRYGTQTHGGIVVLDEANSNVDMETSLLMQNLIKEEFAGCGWTTLVVTHRRETMDFADEVIVLDAGCVGDPVNG</sequence>